<proteinExistence type="predicted"/>
<evidence type="ECO:0000313" key="4">
    <source>
        <dbReference type="Proteomes" id="UP000663865"/>
    </source>
</evidence>
<dbReference type="Proteomes" id="UP000663838">
    <property type="component" value="Unassembled WGS sequence"/>
</dbReference>
<evidence type="ECO:0000313" key="2">
    <source>
        <dbReference type="EMBL" id="CAF3805975.1"/>
    </source>
</evidence>
<dbReference type="EMBL" id="CAJOBS010003406">
    <property type="protein sequence ID" value="CAF4855209.1"/>
    <property type="molecule type" value="Genomic_DNA"/>
</dbReference>
<name>A0A819BR43_9BILA</name>
<comment type="caution">
    <text evidence="2">The sequence shown here is derived from an EMBL/GenBank/DDBJ whole genome shotgun (WGS) entry which is preliminary data.</text>
</comment>
<gene>
    <name evidence="2" type="ORF">KIK155_LOCUS32711</name>
    <name evidence="3" type="ORF">TOA249_LOCUS27223</name>
</gene>
<accession>A0A819BR43</accession>
<dbReference type="AlphaFoldDB" id="A0A819BR43"/>
<dbReference type="EMBL" id="CAJNYV010006158">
    <property type="protein sequence ID" value="CAF3805975.1"/>
    <property type="molecule type" value="Genomic_DNA"/>
</dbReference>
<dbReference type="GO" id="GO:0008270">
    <property type="term" value="F:zinc ion binding"/>
    <property type="evidence" value="ECO:0007669"/>
    <property type="project" value="InterPro"/>
</dbReference>
<dbReference type="SUPFAM" id="SSF57756">
    <property type="entry name" value="Retrovirus zinc finger-like domains"/>
    <property type="match status" value="1"/>
</dbReference>
<organism evidence="2 4">
    <name type="scientific">Rotaria socialis</name>
    <dbReference type="NCBI Taxonomy" id="392032"/>
    <lineage>
        <taxon>Eukaryota</taxon>
        <taxon>Metazoa</taxon>
        <taxon>Spiralia</taxon>
        <taxon>Gnathifera</taxon>
        <taxon>Rotifera</taxon>
        <taxon>Eurotatoria</taxon>
        <taxon>Bdelloidea</taxon>
        <taxon>Philodinida</taxon>
        <taxon>Philodinidae</taxon>
        <taxon>Rotaria</taxon>
    </lineage>
</organism>
<dbReference type="InterPro" id="IPR036875">
    <property type="entry name" value="Znf_CCHC_sf"/>
</dbReference>
<dbReference type="Proteomes" id="UP000663865">
    <property type="component" value="Unassembled WGS sequence"/>
</dbReference>
<reference evidence="2" key="1">
    <citation type="submission" date="2021-02" db="EMBL/GenBank/DDBJ databases">
        <authorList>
            <person name="Nowell W R."/>
        </authorList>
    </citation>
    <scope>NUCLEOTIDE SEQUENCE</scope>
</reference>
<protein>
    <submittedName>
        <fullName evidence="2">Uncharacterized protein</fullName>
    </submittedName>
</protein>
<evidence type="ECO:0000256" key="1">
    <source>
        <dbReference type="SAM" id="MobiDB-lite"/>
    </source>
</evidence>
<evidence type="ECO:0000313" key="3">
    <source>
        <dbReference type="EMBL" id="CAF4855209.1"/>
    </source>
</evidence>
<sequence>MAQRVAPDCGSAAPQYEKLGTHNFINHQPSSISTVYADANGVLFGGDAQAGLQYNGIANHPDPWKIIQKMSDDNRALIEQIARLTTQITHLQSIVYQKQSNNSTVTTQDTLNSQLNPVTTMSVIAHNSSKRVLSPMSDEQRESTEMDNDPGTRIVSNAQRKRRAVGVSPSNKMQDNRLFISNQARHSKNIQQQSMNYANIQLQNNFSVNNNTKEQQELHISEQAKRFAQTRYPFSPFVVVTEQDIRDNLVVEDLCKFAKDKHQFNIDIAGYRRTSTNSAHGEYKILLFVKNLETFVLLLDEKVWPQELCGLKYKYTCPSIPPQLSVIIPDVPLNINFQEFSDEIRTVNKNIVSVIRLRNSAQQDIKAVKLEFNSVISRKEMLDKKRVLIMGLSLDIVEYLAQAHVLICSQCMNIGHFRKNCTQKDTQTCTVCGEKTSDIRLHKANCSGIMKCIHCNGPHKSNDTKCPIIKEYRAALTRSLLTHQQPTSSTTNTYHFNSENFPNIRMGWNTASQTKAVDLEYKWRTVVDEMLVFKSEIKTVVLELCDLILNDVLPEDSDRNLDYTKKGEEKHTLLRNWLKKWKSSTQLQHESI</sequence>
<dbReference type="GO" id="GO:0003676">
    <property type="term" value="F:nucleic acid binding"/>
    <property type="evidence" value="ECO:0007669"/>
    <property type="project" value="InterPro"/>
</dbReference>
<feature type="region of interest" description="Disordered" evidence="1">
    <location>
        <begin position="131"/>
        <end position="152"/>
    </location>
</feature>